<dbReference type="RefSeq" id="XP_024746705.1">
    <property type="nucleotide sequence ID" value="XM_024896267.1"/>
</dbReference>
<evidence type="ECO:0000256" key="3">
    <source>
        <dbReference type="SAM" id="Phobius"/>
    </source>
</evidence>
<dbReference type="InterPro" id="IPR021765">
    <property type="entry name" value="UstYa-like"/>
</dbReference>
<dbReference type="PANTHER" id="PTHR33365:SF6">
    <property type="entry name" value="OXIDASE USTYA"/>
    <property type="match status" value="1"/>
</dbReference>
<dbReference type="GeneID" id="36604385"/>
<dbReference type="Pfam" id="PF11807">
    <property type="entry name" value="UstYa"/>
    <property type="match status" value="1"/>
</dbReference>
<reference evidence="5" key="1">
    <citation type="submission" date="2016-07" db="EMBL/GenBank/DDBJ databases">
        <title>Multiple horizontal gene transfer events from other fungi enriched the ability of initially mycotrophic Trichoderma (Ascomycota) to feed on dead plant biomass.</title>
        <authorList>
            <consortium name="DOE Joint Genome Institute"/>
            <person name="Atanasova L."/>
            <person name="Chenthamara K."/>
            <person name="Zhang J."/>
            <person name="Grujic M."/>
            <person name="Henrissat B."/>
            <person name="Kuo A."/>
            <person name="Aerts A."/>
            <person name="Salamov A."/>
            <person name="Lipzen A."/>
            <person name="Labutti K."/>
            <person name="Barry K."/>
            <person name="Miao Y."/>
            <person name="Rahimi M.J."/>
            <person name="Shen Q."/>
            <person name="Grigoriev I.V."/>
            <person name="Kubicek C.P."/>
            <person name="Druzhinina I.S."/>
        </authorList>
    </citation>
    <scope>NUCLEOTIDE SEQUENCE [LARGE SCALE GENOMIC DNA]</scope>
    <source>
        <strain evidence="5">TUCIM 6016</strain>
    </source>
</reference>
<evidence type="ECO:0000256" key="2">
    <source>
        <dbReference type="SAM" id="MobiDB-lite"/>
    </source>
</evidence>
<protein>
    <submittedName>
        <fullName evidence="4">Uncharacterized protein</fullName>
    </submittedName>
</protein>
<dbReference type="OrthoDB" id="3687641at2759"/>
<evidence type="ECO:0000313" key="4">
    <source>
        <dbReference type="EMBL" id="PTB63385.1"/>
    </source>
</evidence>
<dbReference type="Proteomes" id="UP000241546">
    <property type="component" value="Unassembled WGS sequence"/>
</dbReference>
<proteinExistence type="inferred from homology"/>
<name>A0A2T4B230_9HYPO</name>
<feature type="transmembrane region" description="Helical" evidence="3">
    <location>
        <begin position="46"/>
        <end position="69"/>
    </location>
</feature>
<evidence type="ECO:0000256" key="1">
    <source>
        <dbReference type="ARBA" id="ARBA00035112"/>
    </source>
</evidence>
<gene>
    <name evidence="4" type="ORF">BBK36DRAFT_1181792</name>
</gene>
<evidence type="ECO:0000313" key="5">
    <source>
        <dbReference type="Proteomes" id="UP000241546"/>
    </source>
</evidence>
<keyword evidence="3" id="KW-0472">Membrane</keyword>
<feature type="compositionally biased region" description="Basic and acidic residues" evidence="2">
    <location>
        <begin position="1"/>
        <end position="16"/>
    </location>
</feature>
<dbReference type="PANTHER" id="PTHR33365">
    <property type="entry name" value="YALI0B05434P"/>
    <property type="match status" value="1"/>
</dbReference>
<accession>A0A2T4B230</accession>
<sequence>MFTTKTEDAEYNRLPEGDDSDSAETGTSQTNKRLHRLEQSLRASSVIHAAVLLVEVALCALLVSGFIALHQAKRALRQETSLDGLSLLASYNTSAKFQNGSHHMADTLDANEYWRDLLGSGGVISLDTEWARSQGLRPSAQSPTDSSQSIYQVDVFHALHCLNSIRQNLMSKTPPPWDETHMLHCLDYVRSQLLCHPDLTLVTTDDLEEFVLDEVHTCRDYGAVVEWVHRHRWVEFPEWLRTKSEMNGGHEAIHNHTMV</sequence>
<dbReference type="EMBL" id="KZ680219">
    <property type="protein sequence ID" value="PTB63385.1"/>
    <property type="molecule type" value="Genomic_DNA"/>
</dbReference>
<keyword evidence="3" id="KW-0812">Transmembrane</keyword>
<comment type="similarity">
    <text evidence="1">Belongs to the ustYa family.</text>
</comment>
<dbReference type="AlphaFoldDB" id="A0A2T4B230"/>
<feature type="region of interest" description="Disordered" evidence="2">
    <location>
        <begin position="1"/>
        <end position="31"/>
    </location>
</feature>
<keyword evidence="5" id="KW-1185">Reference proteome</keyword>
<keyword evidence="3" id="KW-1133">Transmembrane helix</keyword>
<dbReference type="GO" id="GO:0043386">
    <property type="term" value="P:mycotoxin biosynthetic process"/>
    <property type="evidence" value="ECO:0007669"/>
    <property type="project" value="InterPro"/>
</dbReference>
<organism evidence="4 5">
    <name type="scientific">Trichoderma citrinoviride</name>
    <dbReference type="NCBI Taxonomy" id="58853"/>
    <lineage>
        <taxon>Eukaryota</taxon>
        <taxon>Fungi</taxon>
        <taxon>Dikarya</taxon>
        <taxon>Ascomycota</taxon>
        <taxon>Pezizomycotina</taxon>
        <taxon>Sordariomycetes</taxon>
        <taxon>Hypocreomycetidae</taxon>
        <taxon>Hypocreales</taxon>
        <taxon>Hypocreaceae</taxon>
        <taxon>Trichoderma</taxon>
    </lineage>
</organism>